<dbReference type="AlphaFoldDB" id="A0A9K3PJ12"/>
<dbReference type="Proteomes" id="UP000693970">
    <property type="component" value="Unassembled WGS sequence"/>
</dbReference>
<feature type="region of interest" description="Disordered" evidence="1">
    <location>
        <begin position="311"/>
        <end position="335"/>
    </location>
</feature>
<keyword evidence="4" id="KW-1185">Reference proteome</keyword>
<evidence type="ECO:0000259" key="2">
    <source>
        <dbReference type="Pfam" id="PF01454"/>
    </source>
</evidence>
<accession>A0A9K3PJ12</accession>
<comment type="caution">
    <text evidence="3">The sequence shown here is derived from an EMBL/GenBank/DDBJ whole genome shotgun (WGS) entry which is preliminary data.</text>
</comment>
<feature type="region of interest" description="Disordered" evidence="1">
    <location>
        <begin position="217"/>
        <end position="238"/>
    </location>
</feature>
<feature type="domain" description="MAGE" evidence="2">
    <location>
        <begin position="74"/>
        <end position="292"/>
    </location>
</feature>
<dbReference type="PANTHER" id="PTHR11736:SF14">
    <property type="entry name" value="NSE3 HOMOLOG, SMC5-SMC6 COMPLEX COMPONENT"/>
    <property type="match status" value="1"/>
</dbReference>
<evidence type="ECO:0000313" key="4">
    <source>
        <dbReference type="Proteomes" id="UP000693970"/>
    </source>
</evidence>
<feature type="region of interest" description="Disordered" evidence="1">
    <location>
        <begin position="1"/>
        <end position="64"/>
    </location>
</feature>
<evidence type="ECO:0000313" key="3">
    <source>
        <dbReference type="EMBL" id="KAG7346709.1"/>
    </source>
</evidence>
<reference evidence="3" key="1">
    <citation type="journal article" date="2021" name="Sci. Rep.">
        <title>Diploid genomic architecture of Nitzschia inconspicua, an elite biomass production diatom.</title>
        <authorList>
            <person name="Oliver A."/>
            <person name="Podell S."/>
            <person name="Pinowska A."/>
            <person name="Traller J.C."/>
            <person name="Smith S.R."/>
            <person name="McClure R."/>
            <person name="Beliaev A."/>
            <person name="Bohutskyi P."/>
            <person name="Hill E.A."/>
            <person name="Rabines A."/>
            <person name="Zheng H."/>
            <person name="Allen L.Z."/>
            <person name="Kuo A."/>
            <person name="Grigoriev I.V."/>
            <person name="Allen A.E."/>
            <person name="Hazlebeck D."/>
            <person name="Allen E.E."/>
        </authorList>
    </citation>
    <scope>NUCLEOTIDE SEQUENCE</scope>
    <source>
        <strain evidence="3">Hildebrandi</strain>
    </source>
</reference>
<sequence length="335" mass="38086">MSRRNKRKQEHFVHEDPSQDEEDDYHGGSIGAGFTLSQQDPEPSQSIPTERPSERNNLDKLDPEAREKAVTSLARIMLFKALEREPIDRLKVLKDAGITTKDKIASAAFQEASDRLLKVFGFEVCKMPKYMENWKGIPAKYKDRFFVANRVKDSDQGTHSRCIHSVHSPSSVERGFILLVNGLIFCKGESRTHGPRKMLERDLYRLLHRIDDAIPEEPPIQGTSRAKNAKQYRSGTSTDIATPNVDTLLDQCVHWDYFIKEKASDENFSSQVLEEGDMLISMGPRSAIEIGRSQIIHFCASILGEEPDPSMLREVQEDVEEAPEMDDTYMEEEVA</sequence>
<feature type="compositionally biased region" description="Polar residues" evidence="1">
    <location>
        <begin position="35"/>
        <end position="48"/>
    </location>
</feature>
<dbReference type="Pfam" id="PF01454">
    <property type="entry name" value="MAGE"/>
    <property type="match status" value="1"/>
</dbReference>
<feature type="compositionally biased region" description="Polar residues" evidence="1">
    <location>
        <begin position="221"/>
        <end position="238"/>
    </location>
</feature>
<dbReference type="OrthoDB" id="205198at2759"/>
<gene>
    <name evidence="3" type="ORF">IV203_005778</name>
</gene>
<protein>
    <submittedName>
        <fullName evidence="3">MAGE family protein</fullName>
    </submittedName>
</protein>
<feature type="compositionally biased region" description="Basic and acidic residues" evidence="1">
    <location>
        <begin position="51"/>
        <end position="64"/>
    </location>
</feature>
<dbReference type="InterPro" id="IPR037445">
    <property type="entry name" value="MAGE"/>
</dbReference>
<organism evidence="3 4">
    <name type="scientific">Nitzschia inconspicua</name>
    <dbReference type="NCBI Taxonomy" id="303405"/>
    <lineage>
        <taxon>Eukaryota</taxon>
        <taxon>Sar</taxon>
        <taxon>Stramenopiles</taxon>
        <taxon>Ochrophyta</taxon>
        <taxon>Bacillariophyta</taxon>
        <taxon>Bacillariophyceae</taxon>
        <taxon>Bacillariophycidae</taxon>
        <taxon>Bacillariales</taxon>
        <taxon>Bacillariaceae</taxon>
        <taxon>Nitzschia</taxon>
    </lineage>
</organism>
<dbReference type="PANTHER" id="PTHR11736">
    <property type="entry name" value="MELANOMA-ASSOCIATED ANTIGEN MAGE ANTIGEN"/>
    <property type="match status" value="1"/>
</dbReference>
<dbReference type="InterPro" id="IPR002190">
    <property type="entry name" value="MHD_dom"/>
</dbReference>
<evidence type="ECO:0000256" key="1">
    <source>
        <dbReference type="SAM" id="MobiDB-lite"/>
    </source>
</evidence>
<dbReference type="EMBL" id="JAGRRH010000021">
    <property type="protein sequence ID" value="KAG7346709.1"/>
    <property type="molecule type" value="Genomic_DNA"/>
</dbReference>
<reference evidence="3" key="2">
    <citation type="submission" date="2021-04" db="EMBL/GenBank/DDBJ databases">
        <authorList>
            <person name="Podell S."/>
        </authorList>
    </citation>
    <scope>NUCLEOTIDE SEQUENCE</scope>
    <source>
        <strain evidence="3">Hildebrandi</strain>
    </source>
</reference>
<dbReference type="GO" id="GO:0005634">
    <property type="term" value="C:nucleus"/>
    <property type="evidence" value="ECO:0007669"/>
    <property type="project" value="TreeGrafter"/>
</dbReference>
<feature type="compositionally biased region" description="Acidic residues" evidence="1">
    <location>
        <begin position="317"/>
        <end position="335"/>
    </location>
</feature>
<proteinExistence type="predicted"/>
<name>A0A9K3PJ12_9STRA</name>